<evidence type="ECO:0000259" key="1">
    <source>
        <dbReference type="Pfam" id="PF10592"/>
    </source>
</evidence>
<dbReference type="Pfam" id="PF10592">
    <property type="entry name" value="AIPR"/>
    <property type="match status" value="1"/>
</dbReference>
<evidence type="ECO:0000313" key="3">
    <source>
        <dbReference type="Proteomes" id="UP000654604"/>
    </source>
</evidence>
<proteinExistence type="predicted"/>
<dbReference type="Proteomes" id="UP000654604">
    <property type="component" value="Unassembled WGS sequence"/>
</dbReference>
<evidence type="ECO:0000313" key="2">
    <source>
        <dbReference type="EMBL" id="MBE9223092.1"/>
    </source>
</evidence>
<keyword evidence="3" id="KW-1185">Reference proteome</keyword>
<dbReference type="EMBL" id="JADEWC010000023">
    <property type="protein sequence ID" value="MBE9223092.1"/>
    <property type="molecule type" value="Genomic_DNA"/>
</dbReference>
<feature type="domain" description="Abortive phage infection protein C-terminal" evidence="1">
    <location>
        <begin position="273"/>
        <end position="553"/>
    </location>
</feature>
<comment type="caution">
    <text evidence="2">The sequence shown here is derived from an EMBL/GenBank/DDBJ whole genome shotgun (WGS) entry which is preliminary data.</text>
</comment>
<name>A0ABR9V5C7_9CHRO</name>
<dbReference type="RefSeq" id="WP_193801236.1">
    <property type="nucleotide sequence ID" value="NZ_JADEWC010000023.1"/>
</dbReference>
<sequence>MADIDPVINTFIQEYLQDYELEPEKDYTDFEKFACYCVFSSFNRTGEEFDVSKVHTGKPRDTGLDGVGILIDNILVNSEEEADNVIGTTRRTFNLKFVFVQAKLESSFNFSVVEKTVNSVKDFFADYKGIEPLYSRSQELQEKALLANYILNKYHENRLSTEEKPECNVYYTTISYKTVDSTVTRKQSILTENLEQELNFLKRINFCFWGAENLEKLYKQTKRRVETIIQLKECVDLEVNGIEQAYMTVMSFSEFKKIILHQDHNKGIIDFIFYDNVRGFLGQDNPINEEIKKTLESNDKRHLFPILNNGVTLITEKLMPQKNKVYKLINYQIVNGCQTSHVLGLCKDIPDIENTTIPVKIIETDDENIRNAIIRATNSQTQVGKEFIAALSEFNPKLEEFYQTQTTRSDKPLYYERRPGQFFSQENVVQARIITIRSQIKAFMAMFLDEPHSVNYFDKSLIERIGKDIYVPSHYPIAYYASSWAFYQLNYFVKKSKITIDWEKKDIYTKAKYYILMIFKYLAIDNNKFCPSCGNRKEIDKYCQELISIVNNLEKSENIFKKSCELLIQNIFNYRENNKNIEFNKIFKQANFTDFILTQMNIENKNLSKDRQKDIANQQGVIPFY</sequence>
<organism evidence="2 3">
    <name type="scientific">Cyanobacterium stanieri LEGE 03274</name>
    <dbReference type="NCBI Taxonomy" id="1828756"/>
    <lineage>
        <taxon>Bacteria</taxon>
        <taxon>Bacillati</taxon>
        <taxon>Cyanobacteriota</taxon>
        <taxon>Cyanophyceae</taxon>
        <taxon>Oscillatoriophycideae</taxon>
        <taxon>Chroococcales</taxon>
        <taxon>Geminocystaceae</taxon>
        <taxon>Cyanobacterium</taxon>
    </lineage>
</organism>
<dbReference type="InterPro" id="IPR018891">
    <property type="entry name" value="AIPR_C"/>
</dbReference>
<reference evidence="2 3" key="1">
    <citation type="submission" date="2020-10" db="EMBL/GenBank/DDBJ databases">
        <authorList>
            <person name="Castelo-Branco R."/>
            <person name="Eusebio N."/>
            <person name="Adriana R."/>
            <person name="Vieira A."/>
            <person name="Brugerolle De Fraissinette N."/>
            <person name="Rezende De Castro R."/>
            <person name="Schneider M.P."/>
            <person name="Vasconcelos V."/>
            <person name="Leao P.N."/>
        </authorList>
    </citation>
    <scope>NUCLEOTIDE SEQUENCE [LARGE SCALE GENOMIC DNA]</scope>
    <source>
        <strain evidence="2 3">LEGE 03274</strain>
    </source>
</reference>
<protein>
    <submittedName>
        <fullName evidence="2">AIPR family protein</fullName>
    </submittedName>
</protein>
<gene>
    <name evidence="2" type="ORF">IQ215_10330</name>
</gene>
<accession>A0ABR9V5C7</accession>